<dbReference type="VEuPathDB" id="FungiDB:CAWG_03963"/>
<dbReference type="EMBL" id="CH672350">
    <property type="protein sequence ID" value="EEQ45634.1"/>
    <property type="molecule type" value="Genomic_DNA"/>
</dbReference>
<dbReference type="AlphaFoldDB" id="C4YJF0"/>
<dbReference type="PANTHER" id="PTHR13318">
    <property type="entry name" value="PARTNER OF PAIRED, ISOFORM B-RELATED"/>
    <property type="match status" value="1"/>
</dbReference>
<feature type="compositionally biased region" description="Low complexity" evidence="1">
    <location>
        <begin position="168"/>
        <end position="180"/>
    </location>
</feature>
<dbReference type="Gene3D" id="3.80.10.10">
    <property type="entry name" value="Ribonuclease Inhibitor"/>
    <property type="match status" value="2"/>
</dbReference>
<organism evidence="2 3">
    <name type="scientific">Candida albicans (strain WO-1)</name>
    <name type="common">Yeast</name>
    <dbReference type="NCBI Taxonomy" id="294748"/>
    <lineage>
        <taxon>Eukaryota</taxon>
        <taxon>Fungi</taxon>
        <taxon>Dikarya</taxon>
        <taxon>Ascomycota</taxon>
        <taxon>Saccharomycotina</taxon>
        <taxon>Pichiomycetes</taxon>
        <taxon>Debaryomycetaceae</taxon>
        <taxon>Candida/Lodderomyces clade</taxon>
        <taxon>Candida</taxon>
    </lineage>
</organism>
<evidence type="ECO:0000313" key="2">
    <source>
        <dbReference type="EMBL" id="EEQ45634.1"/>
    </source>
</evidence>
<dbReference type="GO" id="GO:0031146">
    <property type="term" value="P:SCF-dependent proteasomal ubiquitin-dependent protein catabolic process"/>
    <property type="evidence" value="ECO:0007669"/>
    <property type="project" value="TreeGrafter"/>
</dbReference>
<dbReference type="InterPro" id="IPR032675">
    <property type="entry name" value="LRR_dom_sf"/>
</dbReference>
<evidence type="ECO:0008006" key="4">
    <source>
        <dbReference type="Google" id="ProtNLM"/>
    </source>
</evidence>
<keyword evidence="3" id="KW-1185">Reference proteome</keyword>
<sequence>MNTGSFKLPDQDEFQFTMNNNSDNGFSSSTSSSDLESVPDLTDDNIDELTPETTPIKPVGNFYFNTLFDNEENTDGCYYKLNSQIKIRNELQQQQQQQQQQRLTSSSPSIFEIPEIVYKIISYVDEQNTILPQESTPIRRNPLSYKHALLIHGDKKSAQSALQKTTNQQSQQNQQPSSVISSSPLYNCLLVNKLFYKITSEIISTKFYSHNEQQLKKFIENKSHQQQNSSSPIIIQPKTFILHKLFQTKQIIFDQLIEFINFDQLSWFELYMCPKISLDKPQSQTFMKIFQSCSNNLTKLIITGSKTIDDEFLMKLGQFKCGDNLQILDLRACELITDFGIYQLSLYCRNLTFINFGRKPISSGNGNGGGNGGGSGRYITDNSMIKLINNNRKLSTIGLAGCHITDKCVWEIANKLPNISRLSLNNCPKLTNSGINQIFTLTNTPNSNYFKCLSVLELRFNHQLTDLTSIIKFKRRQKFQFNIILLLELCESLMLKYRQQEFELDKLISLKIFQDISHWVNDYNDNDGDLSYNEIKHLINNNNNNNNSSSSNNISARSF</sequence>
<dbReference type="OrthoDB" id="550575at2759"/>
<dbReference type="PaxDb" id="5476-C4YJF0"/>
<feature type="region of interest" description="Disordered" evidence="1">
    <location>
        <begin position="1"/>
        <end position="43"/>
    </location>
</feature>
<dbReference type="HOGENOM" id="CLU_031725_0_0_1"/>
<dbReference type="CDD" id="cd09293">
    <property type="entry name" value="AMN1"/>
    <property type="match status" value="1"/>
</dbReference>
<proteinExistence type="predicted"/>
<gene>
    <name evidence="2" type="ORF">CAWG_03963</name>
</gene>
<feature type="compositionally biased region" description="Low complexity" evidence="1">
    <location>
        <begin position="19"/>
        <end position="33"/>
    </location>
</feature>
<dbReference type="PANTHER" id="PTHR13318:SF95">
    <property type="entry name" value="F-BOX PROTEIN YLR352W"/>
    <property type="match status" value="1"/>
</dbReference>
<dbReference type="Proteomes" id="UP000001429">
    <property type="component" value="Chromosome 2"/>
</dbReference>
<dbReference type="OMA" id="IGLAGCH"/>
<feature type="region of interest" description="Disordered" evidence="1">
    <location>
        <begin position="160"/>
        <end position="180"/>
    </location>
</feature>
<reference evidence="2 3" key="1">
    <citation type="journal article" date="2009" name="Nature">
        <title>Evolution of pathogenicity and sexual reproduction in eight Candida genomes.</title>
        <authorList>
            <person name="Butler G."/>
            <person name="Rasmussen M.D."/>
            <person name="Lin M.F."/>
            <person name="Santos M.A."/>
            <person name="Sakthikumar S."/>
            <person name="Munro C.A."/>
            <person name="Rheinbay E."/>
            <person name="Grabherr M."/>
            <person name="Forche A."/>
            <person name="Reedy J.L."/>
            <person name="Agrafioti I."/>
            <person name="Arnaud M.B."/>
            <person name="Bates S."/>
            <person name="Brown A.J."/>
            <person name="Brunke S."/>
            <person name="Costanzo M.C."/>
            <person name="Fitzpatrick D.A."/>
            <person name="de Groot P.W."/>
            <person name="Harris D."/>
            <person name="Hoyer L.L."/>
            <person name="Hube B."/>
            <person name="Klis F.M."/>
            <person name="Kodira C."/>
            <person name="Lennard N."/>
            <person name="Logue M.E."/>
            <person name="Martin R."/>
            <person name="Neiman A.M."/>
            <person name="Nikolaou E."/>
            <person name="Quail M.A."/>
            <person name="Quinn J."/>
            <person name="Santos M.C."/>
            <person name="Schmitzberger F.F."/>
            <person name="Sherlock G."/>
            <person name="Shah P."/>
            <person name="Silverstein K.A."/>
            <person name="Skrzypek M.S."/>
            <person name="Soll D."/>
            <person name="Staggs R."/>
            <person name="Stansfield I."/>
            <person name="Stumpf M.P."/>
            <person name="Sudbery P.E."/>
            <person name="Srikantha T."/>
            <person name="Zeng Q."/>
            <person name="Berman J."/>
            <person name="Berriman M."/>
            <person name="Heitman J."/>
            <person name="Gow N.A."/>
            <person name="Lorenz M.C."/>
            <person name="Birren B.W."/>
            <person name="Kellis M."/>
            <person name="Cuomo C.A."/>
        </authorList>
    </citation>
    <scope>NUCLEOTIDE SEQUENCE [LARGE SCALE GENOMIC DNA]</scope>
    <source>
        <strain evidence="2 3">WO-1</strain>
    </source>
</reference>
<name>C4YJF0_CANAW</name>
<dbReference type="GO" id="GO:0019005">
    <property type="term" value="C:SCF ubiquitin ligase complex"/>
    <property type="evidence" value="ECO:0007669"/>
    <property type="project" value="TreeGrafter"/>
</dbReference>
<protein>
    <recommendedName>
        <fullName evidence="4">Antagonist of mitotic exit network protein 1</fullName>
    </recommendedName>
</protein>
<dbReference type="SMART" id="SM00367">
    <property type="entry name" value="LRR_CC"/>
    <property type="match status" value="3"/>
</dbReference>
<accession>C4YJF0</accession>
<dbReference type="SUPFAM" id="SSF52047">
    <property type="entry name" value="RNI-like"/>
    <property type="match status" value="1"/>
</dbReference>
<evidence type="ECO:0000313" key="3">
    <source>
        <dbReference type="Proteomes" id="UP000001429"/>
    </source>
</evidence>
<evidence type="ECO:0000256" key="1">
    <source>
        <dbReference type="SAM" id="MobiDB-lite"/>
    </source>
</evidence>
<dbReference type="InterPro" id="IPR006553">
    <property type="entry name" value="Leu-rich_rpt_Cys-con_subtyp"/>
</dbReference>